<feature type="compositionally biased region" description="Low complexity" evidence="2">
    <location>
        <begin position="260"/>
        <end position="270"/>
    </location>
</feature>
<gene>
    <name evidence="5" type="ORF">PHSY_001471</name>
</gene>
<dbReference type="RefSeq" id="XP_012187490.1">
    <property type="nucleotide sequence ID" value="XM_012332100.1"/>
</dbReference>
<dbReference type="GeneID" id="24106769"/>
<evidence type="ECO:0000256" key="1">
    <source>
        <dbReference type="ARBA" id="ARBA00004141"/>
    </source>
</evidence>
<dbReference type="AlphaFoldDB" id="R9NYN2"/>
<dbReference type="eggNOG" id="ENOG502QTZH">
    <property type="taxonomic scope" value="Eukaryota"/>
</dbReference>
<feature type="transmembrane region" description="Helical" evidence="3">
    <location>
        <begin position="95"/>
        <end position="115"/>
    </location>
</feature>
<dbReference type="InterPro" id="IPR036259">
    <property type="entry name" value="MFS_trans_sf"/>
</dbReference>
<keyword evidence="3" id="KW-1133">Transmembrane helix</keyword>
<dbReference type="HOGENOM" id="CLU_025894_2_0_1"/>
<dbReference type="PANTHER" id="PTHR23520">
    <property type="entry name" value="TRANSPORTER, PUTATIVE (AFU_ORTHOLOGUE AFUA_3G04000)-RELATED"/>
    <property type="match status" value="1"/>
</dbReference>
<dbReference type="Gene3D" id="1.20.1250.20">
    <property type="entry name" value="MFS general substrate transporter like domains"/>
    <property type="match status" value="1"/>
</dbReference>
<evidence type="ECO:0000313" key="6">
    <source>
        <dbReference type="Proteomes" id="UP000014071"/>
    </source>
</evidence>
<dbReference type="Proteomes" id="UP000014071">
    <property type="component" value="Unassembled WGS sequence"/>
</dbReference>
<feature type="domain" description="Major facilitator superfamily (MFS) profile" evidence="4">
    <location>
        <begin position="300"/>
        <end position="480"/>
    </location>
</feature>
<accession>R9NYN2</accession>
<dbReference type="GO" id="GO:0016020">
    <property type="term" value="C:membrane"/>
    <property type="evidence" value="ECO:0007669"/>
    <property type="project" value="UniProtKB-SubCell"/>
</dbReference>
<evidence type="ECO:0000256" key="2">
    <source>
        <dbReference type="SAM" id="MobiDB-lite"/>
    </source>
</evidence>
<evidence type="ECO:0000259" key="4">
    <source>
        <dbReference type="PROSITE" id="PS50850"/>
    </source>
</evidence>
<reference evidence="6" key="1">
    <citation type="journal article" date="2013" name="Genome Announc.">
        <title>Draft genome sequence of the basidiomycetous yeast-like fungus Pseudozyma hubeiensis SY62, which produces an abundant amount of the biosurfactant mannosylerythritol lipids.</title>
        <authorList>
            <person name="Konishi M."/>
            <person name="Hatada Y."/>
            <person name="Horiuchi J."/>
        </authorList>
    </citation>
    <scope>NUCLEOTIDE SEQUENCE [LARGE SCALE GENOMIC DNA]</scope>
    <source>
        <strain evidence="6">SY62</strain>
    </source>
</reference>
<comment type="subcellular location">
    <subcellularLocation>
        <location evidence="1">Membrane</location>
        <topology evidence="1">Multi-pass membrane protein</topology>
    </subcellularLocation>
</comment>
<feature type="compositionally biased region" description="Polar residues" evidence="2">
    <location>
        <begin position="38"/>
        <end position="49"/>
    </location>
</feature>
<evidence type="ECO:0000256" key="3">
    <source>
        <dbReference type="SAM" id="Phobius"/>
    </source>
</evidence>
<sequence length="480" mass="50878">MLAPLVTDPSSLRHGHEPLFLKTPASLDHTLTMPASAEPNSGSTPTTASDNDDTAWSRDVWLLLAARFVRMSAFGSSSLVLALFLSALGQTPVQVGRFLTLTLIGDFLLSLLLTFVADSVLGRRNTLRLGALSMLLSGLVFATTTNVDYLLPAAIFGVISPSGGEIGPFRAVEQSILATLVDKQHRPALFGWYVVTGAYAASLATGLGGLLNRFVQGGSKESSMVYYRGVFVWYALMGLIKLLLSLSLSQRCEAATFRNAPSPSASSQSQTEASERDPLLPGSNTSATTEHEEQGFSHARFTLLCSLFAIDSLGSGMASQTLTSWFLSRKFNAELASLGGILSLALLVSATSNLFSARLANRLGLVPTMVFTHLPANIFLAMTPLPSSLGLTSAMIVARAATSSMDQAPRSAFLSAFVPDHQRTRVLGLVNTVQTLAQSAGPSLTGWFADMGSMGWAFHMAGLLKIGYDLGLLAAFSAVN</sequence>
<keyword evidence="3" id="KW-0472">Membrane</keyword>
<feature type="transmembrane region" description="Helical" evidence="3">
    <location>
        <begin position="190"/>
        <end position="211"/>
    </location>
</feature>
<dbReference type="STRING" id="1305764.R9NYN2"/>
<feature type="region of interest" description="Disordered" evidence="2">
    <location>
        <begin position="31"/>
        <end position="52"/>
    </location>
</feature>
<proteinExistence type="predicted"/>
<dbReference type="InterPro" id="IPR011701">
    <property type="entry name" value="MFS"/>
</dbReference>
<feature type="region of interest" description="Disordered" evidence="2">
    <location>
        <begin position="259"/>
        <end position="291"/>
    </location>
</feature>
<feature type="transmembrane region" description="Helical" evidence="3">
    <location>
        <begin position="68"/>
        <end position="89"/>
    </location>
</feature>
<dbReference type="OrthoDB" id="10027823at2759"/>
<organism evidence="5 6">
    <name type="scientific">Pseudozyma hubeiensis (strain SY62)</name>
    <name type="common">Yeast</name>
    <dbReference type="NCBI Taxonomy" id="1305764"/>
    <lineage>
        <taxon>Eukaryota</taxon>
        <taxon>Fungi</taxon>
        <taxon>Dikarya</taxon>
        <taxon>Basidiomycota</taxon>
        <taxon>Ustilaginomycotina</taxon>
        <taxon>Ustilaginomycetes</taxon>
        <taxon>Ustilaginales</taxon>
        <taxon>Ustilaginaceae</taxon>
        <taxon>Pseudozyma</taxon>
    </lineage>
</organism>
<keyword evidence="6" id="KW-1185">Reference proteome</keyword>
<name>R9NYN2_PSEHS</name>
<dbReference type="SUPFAM" id="SSF103473">
    <property type="entry name" value="MFS general substrate transporter"/>
    <property type="match status" value="1"/>
</dbReference>
<dbReference type="PROSITE" id="PS50850">
    <property type="entry name" value="MFS"/>
    <property type="match status" value="1"/>
</dbReference>
<feature type="transmembrane region" description="Helical" evidence="3">
    <location>
        <begin position="335"/>
        <end position="356"/>
    </location>
</feature>
<protein>
    <recommendedName>
        <fullName evidence="4">Major facilitator superfamily (MFS) profile domain-containing protein</fullName>
    </recommendedName>
</protein>
<keyword evidence="3" id="KW-0812">Transmembrane</keyword>
<dbReference type="PANTHER" id="PTHR23520:SF5">
    <property type="entry name" value="TRANSPORTER, PUTATIVE (AFU_ORTHOLOGUE AFUA_3G04000)-RELATED"/>
    <property type="match status" value="1"/>
</dbReference>
<dbReference type="InterPro" id="IPR020846">
    <property type="entry name" value="MFS_dom"/>
</dbReference>
<dbReference type="GO" id="GO:0022857">
    <property type="term" value="F:transmembrane transporter activity"/>
    <property type="evidence" value="ECO:0007669"/>
    <property type="project" value="InterPro"/>
</dbReference>
<evidence type="ECO:0000313" key="5">
    <source>
        <dbReference type="EMBL" id="GAC93903.1"/>
    </source>
</evidence>
<feature type="transmembrane region" description="Helical" evidence="3">
    <location>
        <begin position="231"/>
        <end position="248"/>
    </location>
</feature>
<dbReference type="EMBL" id="DF238778">
    <property type="protein sequence ID" value="GAC93903.1"/>
    <property type="molecule type" value="Genomic_DNA"/>
</dbReference>
<feature type="transmembrane region" description="Helical" evidence="3">
    <location>
        <begin position="127"/>
        <end position="143"/>
    </location>
</feature>
<dbReference type="Pfam" id="PF07690">
    <property type="entry name" value="MFS_1"/>
    <property type="match status" value="2"/>
</dbReference>